<dbReference type="AlphaFoldDB" id="D1W989"/>
<sequence length="40" mass="4653">MQNSNINRFGKVEDLRLVDTNGKGKWAVFNRTKQLTNVLF</sequence>
<gene>
    <name evidence="1" type="ORF">HMPREF0650_0104</name>
</gene>
<name>D1W989_9BACT</name>
<evidence type="ECO:0000313" key="2">
    <source>
        <dbReference type="Proteomes" id="UP000005283"/>
    </source>
</evidence>
<dbReference type="Proteomes" id="UP000005283">
    <property type="component" value="Unassembled WGS sequence"/>
</dbReference>
<dbReference type="STRING" id="679190.HMPREF0650_0104"/>
<keyword evidence="2" id="KW-1185">Reference proteome</keyword>
<accession>D1W989</accession>
<evidence type="ECO:0000313" key="1">
    <source>
        <dbReference type="EMBL" id="EFA90892.1"/>
    </source>
</evidence>
<dbReference type="EMBL" id="ADEG01000113">
    <property type="protein sequence ID" value="EFA90892.1"/>
    <property type="molecule type" value="Genomic_DNA"/>
</dbReference>
<comment type="caution">
    <text evidence="1">The sequence shown here is derived from an EMBL/GenBank/DDBJ whole genome shotgun (WGS) entry which is preliminary data.</text>
</comment>
<proteinExistence type="predicted"/>
<organism evidence="1 2">
    <name type="scientific">Hoylesella buccalis ATCC 35310</name>
    <dbReference type="NCBI Taxonomy" id="679190"/>
    <lineage>
        <taxon>Bacteria</taxon>
        <taxon>Pseudomonadati</taxon>
        <taxon>Bacteroidota</taxon>
        <taxon>Bacteroidia</taxon>
        <taxon>Bacteroidales</taxon>
        <taxon>Prevotellaceae</taxon>
        <taxon>Hoylesella</taxon>
    </lineage>
</organism>
<protein>
    <submittedName>
        <fullName evidence="1">Uncharacterized protein</fullName>
    </submittedName>
</protein>
<reference evidence="1 2" key="1">
    <citation type="submission" date="2009-12" db="EMBL/GenBank/DDBJ databases">
        <title>Genome Sequence of Prevotella buccalis ATCC 35310.</title>
        <authorList>
            <person name="Durkin A.S."/>
            <person name="Madupu R."/>
            <person name="Torralba M."/>
            <person name="Methe B."/>
            <person name="Sutton G."/>
            <person name="Strausberg R.L."/>
            <person name="Nelson K.E."/>
        </authorList>
    </citation>
    <scope>NUCLEOTIDE SEQUENCE [LARGE SCALE GENOMIC DNA]</scope>
    <source>
        <strain evidence="1 2">ATCC 35310</strain>
    </source>
</reference>